<reference evidence="1 2" key="1">
    <citation type="submission" date="2021-05" db="EMBL/GenBank/DDBJ databases">
        <title>Genome Assembly of Synthetic Allotetraploid Brassica napus Reveals Homoeologous Exchanges between Subgenomes.</title>
        <authorList>
            <person name="Davis J.T."/>
        </authorList>
    </citation>
    <scope>NUCLEOTIDE SEQUENCE [LARGE SCALE GENOMIC DNA]</scope>
    <source>
        <strain evidence="2">cv. Da-Ae</strain>
        <tissue evidence="1">Seedling</tissue>
    </source>
</reference>
<evidence type="ECO:0000313" key="1">
    <source>
        <dbReference type="EMBL" id="KAH0862070.1"/>
    </source>
</evidence>
<name>A0ABQ7Y1K9_BRANA</name>
<organism evidence="1 2">
    <name type="scientific">Brassica napus</name>
    <name type="common">Rape</name>
    <dbReference type="NCBI Taxonomy" id="3708"/>
    <lineage>
        <taxon>Eukaryota</taxon>
        <taxon>Viridiplantae</taxon>
        <taxon>Streptophyta</taxon>
        <taxon>Embryophyta</taxon>
        <taxon>Tracheophyta</taxon>
        <taxon>Spermatophyta</taxon>
        <taxon>Magnoliopsida</taxon>
        <taxon>eudicotyledons</taxon>
        <taxon>Gunneridae</taxon>
        <taxon>Pentapetalae</taxon>
        <taxon>rosids</taxon>
        <taxon>malvids</taxon>
        <taxon>Brassicales</taxon>
        <taxon>Brassicaceae</taxon>
        <taxon>Brassiceae</taxon>
        <taxon>Brassica</taxon>
    </lineage>
</organism>
<accession>A0ABQ7Y1K9</accession>
<dbReference type="Proteomes" id="UP000824890">
    <property type="component" value="Unassembled WGS sequence"/>
</dbReference>
<evidence type="ECO:0000313" key="2">
    <source>
        <dbReference type="Proteomes" id="UP000824890"/>
    </source>
</evidence>
<sequence length="142" mass="16041">MLVMPYVHGRIMKCMRVYKSKEETVLHLLDQYDQHMLVPVKVEGVKISPEPVVSGEDISGGRVVIKIHQWADDMEFEAIDASVRNHVLADIKHNSEACPFSMELCCIHGQSISQAMSSKKQEEEEGNARTTFENVATEIINQ</sequence>
<dbReference type="EMBL" id="JAGKQM010000018">
    <property type="protein sequence ID" value="KAH0862070.1"/>
    <property type="molecule type" value="Genomic_DNA"/>
</dbReference>
<comment type="caution">
    <text evidence="1">The sequence shown here is derived from an EMBL/GenBank/DDBJ whole genome shotgun (WGS) entry which is preliminary data.</text>
</comment>
<protein>
    <submittedName>
        <fullName evidence="1">Uncharacterized protein</fullName>
    </submittedName>
</protein>
<gene>
    <name evidence="1" type="ORF">HID58_079281</name>
</gene>
<proteinExistence type="predicted"/>
<keyword evidence="2" id="KW-1185">Reference proteome</keyword>